<protein>
    <submittedName>
        <fullName evidence="2">Uncharacterized protein</fullName>
    </submittedName>
</protein>
<evidence type="ECO:0000313" key="3">
    <source>
        <dbReference type="Proteomes" id="UP000288623"/>
    </source>
</evidence>
<evidence type="ECO:0000256" key="1">
    <source>
        <dbReference type="SAM" id="Phobius"/>
    </source>
</evidence>
<feature type="transmembrane region" description="Helical" evidence="1">
    <location>
        <begin position="33"/>
        <end position="53"/>
    </location>
</feature>
<reference evidence="2 3" key="1">
    <citation type="submission" date="2014-11" db="EMBL/GenBank/DDBJ databases">
        <title>Genome sequence and analysis of novel Kurthia sp.</title>
        <authorList>
            <person name="Lawson J.N."/>
            <person name="Gonzalez J.E."/>
            <person name="Rinauldi L."/>
            <person name="Xuan Z."/>
            <person name="Firman A."/>
            <person name="Shaddox L."/>
            <person name="Trudeau A."/>
            <person name="Shah S."/>
            <person name="Reiman D."/>
        </authorList>
    </citation>
    <scope>NUCLEOTIDE SEQUENCE [LARGE SCALE GENOMIC DNA]</scope>
    <source>
        <strain evidence="2 3">3B1D</strain>
    </source>
</reference>
<dbReference type="Proteomes" id="UP000288623">
    <property type="component" value="Unassembled WGS sequence"/>
</dbReference>
<keyword evidence="1" id="KW-0472">Membrane</keyword>
<keyword evidence="1" id="KW-0812">Transmembrane</keyword>
<accession>A0A433RPQ7</accession>
<name>A0A433RPQ7_9BACL</name>
<proteinExistence type="predicted"/>
<comment type="caution">
    <text evidence="2">The sequence shown here is derived from an EMBL/GenBank/DDBJ whole genome shotgun (WGS) entry which is preliminary data.</text>
</comment>
<dbReference type="RefSeq" id="WP_126991722.1">
    <property type="nucleotide sequence ID" value="NZ_JTFC01000042.1"/>
</dbReference>
<keyword evidence="1" id="KW-1133">Transmembrane helix</keyword>
<dbReference type="EMBL" id="JTFC01000042">
    <property type="protein sequence ID" value="RUS52396.1"/>
    <property type="molecule type" value="Genomic_DNA"/>
</dbReference>
<gene>
    <name evidence="2" type="ORF">QI30_16625</name>
</gene>
<feature type="transmembrane region" description="Helical" evidence="1">
    <location>
        <begin position="5"/>
        <end position="27"/>
    </location>
</feature>
<sequence length="84" mass="9710">MNGLLWGIFCYHSLFLLFFLTQSLYLIPNGYMWDFWGITASFLAFGISLYVFIKGKRSFLVLWLLFAGFITTLYFIIGLSIGSI</sequence>
<organism evidence="2 3">
    <name type="scientific">Candidatus Kurthia intestinigallinarum</name>
    <dbReference type="NCBI Taxonomy" id="1562256"/>
    <lineage>
        <taxon>Bacteria</taxon>
        <taxon>Bacillati</taxon>
        <taxon>Bacillota</taxon>
        <taxon>Bacilli</taxon>
        <taxon>Bacillales</taxon>
        <taxon>Caryophanaceae</taxon>
        <taxon>Kurthia</taxon>
    </lineage>
</organism>
<keyword evidence="3" id="KW-1185">Reference proteome</keyword>
<dbReference type="AlphaFoldDB" id="A0A433RPQ7"/>
<evidence type="ECO:0000313" key="2">
    <source>
        <dbReference type="EMBL" id="RUS52396.1"/>
    </source>
</evidence>
<feature type="transmembrane region" description="Helical" evidence="1">
    <location>
        <begin position="60"/>
        <end position="81"/>
    </location>
</feature>